<dbReference type="CDD" id="cd16936">
    <property type="entry name" value="HATPase_RsbW-like"/>
    <property type="match status" value="1"/>
</dbReference>
<dbReference type="SUPFAM" id="SSF55874">
    <property type="entry name" value="ATPase domain of HSP90 chaperone/DNA topoisomerase II/histidine kinase"/>
    <property type="match status" value="1"/>
</dbReference>
<name>A0A6M1LDG8_9ACTN</name>
<dbReference type="PANTHER" id="PTHR35526">
    <property type="entry name" value="ANTI-SIGMA-F FACTOR RSBW-RELATED"/>
    <property type="match status" value="1"/>
</dbReference>
<keyword evidence="3" id="KW-0067">ATP-binding</keyword>
<comment type="caution">
    <text evidence="3">The sequence shown here is derived from an EMBL/GenBank/DDBJ whole genome shotgun (WGS) entry which is preliminary data.</text>
</comment>
<keyword evidence="3" id="KW-0547">Nucleotide-binding</keyword>
<dbReference type="AlphaFoldDB" id="A0A6M1LDG8"/>
<dbReference type="InterPro" id="IPR003594">
    <property type="entry name" value="HATPase_dom"/>
</dbReference>
<keyword evidence="1" id="KW-0418">Kinase</keyword>
<dbReference type="Gene3D" id="3.30.565.10">
    <property type="entry name" value="Histidine kinase-like ATPase, C-terminal domain"/>
    <property type="match status" value="1"/>
</dbReference>
<organism evidence="3 4">
    <name type="scientific">Verrucosispora sioxanthis</name>
    <dbReference type="NCBI Taxonomy" id="2499994"/>
    <lineage>
        <taxon>Bacteria</taxon>
        <taxon>Bacillati</taxon>
        <taxon>Actinomycetota</taxon>
        <taxon>Actinomycetes</taxon>
        <taxon>Micromonosporales</taxon>
        <taxon>Micromonosporaceae</taxon>
        <taxon>Micromonospora</taxon>
    </lineage>
</organism>
<keyword evidence="1" id="KW-0808">Transferase</keyword>
<accession>A0A6M1LDG8</accession>
<dbReference type="RefSeq" id="WP_164450108.1">
    <property type="nucleotide sequence ID" value="NZ_SAIY01000014.1"/>
</dbReference>
<dbReference type="Proteomes" id="UP000478148">
    <property type="component" value="Unassembled WGS sequence"/>
</dbReference>
<keyword evidence="4" id="KW-1185">Reference proteome</keyword>
<dbReference type="EMBL" id="SAIY01000014">
    <property type="protein sequence ID" value="NGM16252.1"/>
    <property type="molecule type" value="Genomic_DNA"/>
</dbReference>
<feature type="domain" description="Histidine kinase/HSP90-like ATPase" evidence="2">
    <location>
        <begin position="22"/>
        <end position="138"/>
    </location>
</feature>
<evidence type="ECO:0000313" key="3">
    <source>
        <dbReference type="EMBL" id="NGM16252.1"/>
    </source>
</evidence>
<protein>
    <submittedName>
        <fullName evidence="3">ATP-binding protein</fullName>
    </submittedName>
</protein>
<evidence type="ECO:0000256" key="1">
    <source>
        <dbReference type="ARBA" id="ARBA00022527"/>
    </source>
</evidence>
<dbReference type="PANTHER" id="PTHR35526:SF3">
    <property type="entry name" value="ANTI-SIGMA-F FACTOR RSBW"/>
    <property type="match status" value="1"/>
</dbReference>
<evidence type="ECO:0000259" key="2">
    <source>
        <dbReference type="Pfam" id="PF13581"/>
    </source>
</evidence>
<dbReference type="InterPro" id="IPR050267">
    <property type="entry name" value="Anti-sigma-factor_SerPK"/>
</dbReference>
<reference evidence="3 4" key="1">
    <citation type="submission" date="2020-02" db="EMBL/GenBank/DDBJ databases">
        <title>Draft Genome Sequence of Verrucosispora sp. Strain CWR15, Isolated from Gulf of Mexico Sponge.</title>
        <authorList>
            <person name="Kennedy S.J."/>
            <person name="Cella E."/>
            <person name="Azarian T."/>
            <person name="Baker B.J."/>
            <person name="Shaw L.N."/>
        </authorList>
    </citation>
    <scope>NUCLEOTIDE SEQUENCE [LARGE SCALE GENOMIC DNA]</scope>
    <source>
        <strain evidence="3 4">CWR15</strain>
    </source>
</reference>
<dbReference type="Pfam" id="PF13581">
    <property type="entry name" value="HATPase_c_2"/>
    <property type="match status" value="1"/>
</dbReference>
<gene>
    <name evidence="3" type="ORF">ENC19_28350</name>
</gene>
<dbReference type="GO" id="GO:0005524">
    <property type="term" value="F:ATP binding"/>
    <property type="evidence" value="ECO:0007669"/>
    <property type="project" value="UniProtKB-KW"/>
</dbReference>
<dbReference type="InterPro" id="IPR036890">
    <property type="entry name" value="HATPase_C_sf"/>
</dbReference>
<evidence type="ECO:0000313" key="4">
    <source>
        <dbReference type="Proteomes" id="UP000478148"/>
    </source>
</evidence>
<sequence length="151" mass="16313">MADPTFDPRPRAAAKPLLSTSFTLKDLARVRGEVEAASRRCGLDDDQVEDWITAVNELMINAIRHGGGRGTVRLLLVNDRMACEIGDCGPGFNIADYVPRRERPSLSSNGGMGLWVVEQMTKFLLLDSGPAGTTIRITPRTGDAGEFPAPS</sequence>
<proteinExistence type="predicted"/>
<dbReference type="GO" id="GO:0004674">
    <property type="term" value="F:protein serine/threonine kinase activity"/>
    <property type="evidence" value="ECO:0007669"/>
    <property type="project" value="UniProtKB-KW"/>
</dbReference>
<keyword evidence="1" id="KW-0723">Serine/threonine-protein kinase</keyword>